<reference evidence="11 12" key="1">
    <citation type="journal article" date="2019" name="Philos. Trans. R. Soc. Lond., B, Biol. Sci.">
        <title>Ant behaviour and brain gene expression of defending hosts depend on the ecological success of the intruding social parasite.</title>
        <authorList>
            <person name="Kaur R."/>
            <person name="Stoldt M."/>
            <person name="Jongepier E."/>
            <person name="Feldmeyer B."/>
            <person name="Menzel F."/>
            <person name="Bornberg-Bauer E."/>
            <person name="Foitzik S."/>
        </authorList>
    </citation>
    <scope>NUCLEOTIDE SEQUENCE [LARGE SCALE GENOMIC DNA]</scope>
    <source>
        <tissue evidence="11">Whole body</tissue>
    </source>
</reference>
<evidence type="ECO:0000256" key="7">
    <source>
        <dbReference type="ARBA" id="ARBA00023136"/>
    </source>
</evidence>
<dbReference type="Gene3D" id="2.30.42.10">
    <property type="match status" value="2"/>
</dbReference>
<evidence type="ECO:0000256" key="3">
    <source>
        <dbReference type="ARBA" id="ARBA00022553"/>
    </source>
</evidence>
<dbReference type="GO" id="GO:0000139">
    <property type="term" value="C:Golgi membrane"/>
    <property type="evidence" value="ECO:0007669"/>
    <property type="project" value="UniProtKB-SubCell"/>
</dbReference>
<comment type="caution">
    <text evidence="11">The sequence shown here is derived from an EMBL/GenBank/DDBJ whole genome shotgun (WGS) entry which is preliminary data.</text>
</comment>
<keyword evidence="5" id="KW-0677">Repeat</keyword>
<evidence type="ECO:0000256" key="9">
    <source>
        <dbReference type="PIRSR" id="PIRSR607583-1"/>
    </source>
</evidence>
<dbReference type="EMBL" id="QBLH01002732">
    <property type="protein sequence ID" value="TGZ47419.1"/>
    <property type="molecule type" value="Genomic_DNA"/>
</dbReference>
<dbReference type="FunFam" id="2.30.42.10:FF:000056">
    <property type="entry name" value="Golgi reassembly-stacking protein 2 isoform 1"/>
    <property type="match status" value="1"/>
</dbReference>
<dbReference type="PANTHER" id="PTHR12893:SF0">
    <property type="entry name" value="GRASP65"/>
    <property type="match status" value="1"/>
</dbReference>
<feature type="binding site" evidence="9">
    <location>
        <position position="103"/>
    </location>
    <ligand>
        <name>Zn(2+)</name>
        <dbReference type="ChEBI" id="CHEBI:29105"/>
    </ligand>
</feature>
<evidence type="ECO:0000256" key="4">
    <source>
        <dbReference type="ARBA" id="ARBA00022707"/>
    </source>
</evidence>
<keyword evidence="9" id="KW-0862">Zinc</keyword>
<evidence type="ECO:0000256" key="6">
    <source>
        <dbReference type="ARBA" id="ARBA00023034"/>
    </source>
</evidence>
<evidence type="ECO:0000256" key="5">
    <source>
        <dbReference type="ARBA" id="ARBA00022737"/>
    </source>
</evidence>
<comment type="similarity">
    <text evidence="2">Belongs to the GORASP family.</text>
</comment>
<keyword evidence="6" id="KW-0333">Golgi apparatus</keyword>
<keyword evidence="3" id="KW-0597">Phosphoprotein</keyword>
<dbReference type="InterPro" id="IPR024958">
    <property type="entry name" value="GRASP_PDZ"/>
</dbReference>
<proteinExistence type="inferred from homology"/>
<feature type="domain" description="PDZ GRASP-type" evidence="10">
    <location>
        <begin position="15"/>
        <end position="105"/>
    </location>
</feature>
<keyword evidence="7" id="KW-0472">Membrane</keyword>
<dbReference type="InterPro" id="IPR007583">
    <property type="entry name" value="GRASP55_65"/>
</dbReference>
<name>A0A4S2KHR1_9HYME</name>
<dbReference type="GO" id="GO:0007030">
    <property type="term" value="P:Golgi organization"/>
    <property type="evidence" value="ECO:0007669"/>
    <property type="project" value="TreeGrafter"/>
</dbReference>
<evidence type="ECO:0000259" key="10">
    <source>
        <dbReference type="PROSITE" id="PS51865"/>
    </source>
</evidence>
<protein>
    <recommendedName>
        <fullName evidence="10">PDZ GRASP-type domain-containing protein</fullName>
    </recommendedName>
</protein>
<dbReference type="SUPFAM" id="SSF50156">
    <property type="entry name" value="PDZ domain-like"/>
    <property type="match status" value="2"/>
</dbReference>
<dbReference type="GO" id="GO:0046872">
    <property type="term" value="F:metal ion binding"/>
    <property type="evidence" value="ECO:0007669"/>
    <property type="project" value="UniProtKB-KW"/>
</dbReference>
<gene>
    <name evidence="11" type="ORF">DBV15_00096</name>
</gene>
<keyword evidence="12" id="KW-1185">Reference proteome</keyword>
<evidence type="ECO:0000256" key="2">
    <source>
        <dbReference type="ARBA" id="ARBA00007144"/>
    </source>
</evidence>
<keyword evidence="9" id="KW-0479">Metal-binding</keyword>
<comment type="subcellular location">
    <subcellularLocation>
        <location evidence="1">Golgi apparatus membrane</location>
    </subcellularLocation>
</comment>
<feature type="domain" description="PDZ GRASP-type" evidence="10">
    <location>
        <begin position="111"/>
        <end position="199"/>
    </location>
</feature>
<evidence type="ECO:0000313" key="11">
    <source>
        <dbReference type="EMBL" id="TGZ47419.1"/>
    </source>
</evidence>
<keyword evidence="8" id="KW-0449">Lipoprotein</keyword>
<dbReference type="AlphaFoldDB" id="A0A4S2KHR1"/>
<feature type="binding site" evidence="9">
    <location>
        <position position="18"/>
    </location>
    <ligand>
        <name>Zn(2+)</name>
        <dbReference type="ChEBI" id="CHEBI:29105"/>
    </ligand>
</feature>
<dbReference type="PANTHER" id="PTHR12893">
    <property type="entry name" value="GOLGI REASSEMBLY STACKING PROTEIN GRASP"/>
    <property type="match status" value="1"/>
</dbReference>
<dbReference type="FunFam" id="2.30.42.10:FF:000026">
    <property type="entry name" value="Golgi reassembly stacking protein 2"/>
    <property type="match status" value="1"/>
</dbReference>
<dbReference type="PROSITE" id="PS51865">
    <property type="entry name" value="PDZ_GRASP"/>
    <property type="match status" value="2"/>
</dbReference>
<organism evidence="11 12">
    <name type="scientific">Temnothorax longispinosus</name>
    <dbReference type="NCBI Taxonomy" id="300112"/>
    <lineage>
        <taxon>Eukaryota</taxon>
        <taxon>Metazoa</taxon>
        <taxon>Ecdysozoa</taxon>
        <taxon>Arthropoda</taxon>
        <taxon>Hexapoda</taxon>
        <taxon>Insecta</taxon>
        <taxon>Pterygota</taxon>
        <taxon>Neoptera</taxon>
        <taxon>Endopterygota</taxon>
        <taxon>Hymenoptera</taxon>
        <taxon>Apocrita</taxon>
        <taxon>Aculeata</taxon>
        <taxon>Formicoidea</taxon>
        <taxon>Formicidae</taxon>
        <taxon>Myrmicinae</taxon>
        <taxon>Temnothorax</taxon>
    </lineage>
</organism>
<dbReference type="Pfam" id="PF04495">
    <property type="entry name" value="GRASP55_65"/>
    <property type="match status" value="1"/>
</dbReference>
<dbReference type="Proteomes" id="UP000310200">
    <property type="component" value="Unassembled WGS sequence"/>
</dbReference>
<accession>A0A4S2KHR1</accession>
<dbReference type="STRING" id="300112.A0A4S2KHR1"/>
<keyword evidence="4" id="KW-0519">Myristate</keyword>
<dbReference type="InterPro" id="IPR036034">
    <property type="entry name" value="PDZ_sf"/>
</dbReference>
<evidence type="ECO:0000256" key="8">
    <source>
        <dbReference type="ARBA" id="ARBA00023288"/>
    </source>
</evidence>
<evidence type="ECO:0000313" key="12">
    <source>
        <dbReference type="Proteomes" id="UP000310200"/>
    </source>
</evidence>
<sequence length="461" mass="49386">MGSSHSVEIPGGGTEGYHVLRVQEGSPGQQAGLEAFFDFIVAIGNTRLDQDNDTLKELLKVGVNKELTITVYSSKTQSVRRTKIVPSMTWGGQGLLGVSIRFCSFEGANENVWHVLEVHPSSPAELAGLRPFTDYIIGADSILHESEDLFTLIEAHESRPLKLYVYNTTDDTCREVTITPNNTWGGEGSLGCGIGYGYLHRIPVRSVLEQKPANSYVNTPKTAMQTQPVTATTATVTVAEINPIVSTQSGVSVPPSYTTSMDSSMKNLKSEQETIPAQNIPGPSTQTQPANQVNFTGAVGGYTPVSSVPHMFPNQPTTSFTPSFTPSTYPMTPNIPGMPTIMALPPNVTNSYEVSIAPPGSINAPGQQREQNPVHGTTTINVPVLQREQNPIPSANMTAGFNMPQSHVVTTPISLPGMPPITVTASLQDTSFYPSILQQQNQLPPGINTTTVAPTLPTSTQ</sequence>
<evidence type="ECO:0000256" key="1">
    <source>
        <dbReference type="ARBA" id="ARBA00004394"/>
    </source>
</evidence>